<dbReference type="AlphaFoldDB" id="A0AAN0RG85"/>
<evidence type="ECO:0000313" key="3">
    <source>
        <dbReference type="Proteomes" id="UP000028680"/>
    </source>
</evidence>
<dbReference type="RefSeq" id="WP_044048414.1">
    <property type="nucleotide sequence ID" value="NZ_CP003984.1"/>
</dbReference>
<keyword evidence="3" id="KW-1185">Reference proteome</keyword>
<evidence type="ECO:0008006" key="4">
    <source>
        <dbReference type="Google" id="ProtNLM"/>
    </source>
</evidence>
<dbReference type="PROSITE" id="PS51257">
    <property type="entry name" value="PROKAR_LIPOPROTEIN"/>
    <property type="match status" value="1"/>
</dbReference>
<sequence length="80" mass="8755">MNKFLSLSLLGATLAIVTACSPIAYETEPVTLETDEGDVICQLYDKKAVILDRAIHMPHVMHVAEADALCRAEGERQAKK</sequence>
<feature type="signal peptide" evidence="1">
    <location>
        <begin position="1"/>
        <end position="24"/>
    </location>
</feature>
<name>A0AAN0RG85_9RHOB</name>
<organism evidence="2 3">
    <name type="scientific">Planktomarina temperata RCA23</name>
    <dbReference type="NCBI Taxonomy" id="666509"/>
    <lineage>
        <taxon>Bacteria</taxon>
        <taxon>Pseudomonadati</taxon>
        <taxon>Pseudomonadota</taxon>
        <taxon>Alphaproteobacteria</taxon>
        <taxon>Rhodobacterales</taxon>
        <taxon>Paracoccaceae</taxon>
        <taxon>Planktomarina</taxon>
    </lineage>
</organism>
<feature type="chain" id="PRO_5043003071" description="Lipoprotein" evidence="1">
    <location>
        <begin position="25"/>
        <end position="80"/>
    </location>
</feature>
<dbReference type="EMBL" id="CP003984">
    <property type="protein sequence ID" value="AII85603.1"/>
    <property type="molecule type" value="Genomic_DNA"/>
</dbReference>
<dbReference type="GeneID" id="93366959"/>
<keyword evidence="1" id="KW-0732">Signal</keyword>
<dbReference type="KEGG" id="ptp:RCA23_c00300"/>
<evidence type="ECO:0000256" key="1">
    <source>
        <dbReference type="SAM" id="SignalP"/>
    </source>
</evidence>
<evidence type="ECO:0000313" key="2">
    <source>
        <dbReference type="EMBL" id="AII85603.1"/>
    </source>
</evidence>
<dbReference type="Proteomes" id="UP000028680">
    <property type="component" value="Chromosome"/>
</dbReference>
<proteinExistence type="predicted"/>
<protein>
    <recommendedName>
        <fullName evidence="4">Lipoprotein</fullName>
    </recommendedName>
</protein>
<reference evidence="2 3" key="1">
    <citation type="journal article" date="2014" name="ISME J.">
        <title>Adaptation of an abundant Roseobacter RCA organism to pelagic systems revealed by genomic and transcriptomic analyses.</title>
        <authorList>
            <person name="Voget S."/>
            <person name="Wemheuer B."/>
            <person name="Brinkhoff T."/>
            <person name="Vollmers J."/>
            <person name="Dietrich S."/>
            <person name="Giebel H.A."/>
            <person name="Beardsley C."/>
            <person name="Sardemann C."/>
            <person name="Bakenhus I."/>
            <person name="Billerbeck S."/>
            <person name="Daniel R."/>
            <person name="Simon M."/>
        </authorList>
    </citation>
    <scope>NUCLEOTIDE SEQUENCE [LARGE SCALE GENOMIC DNA]</scope>
    <source>
        <strain evidence="2 3">RCA23</strain>
    </source>
</reference>
<gene>
    <name evidence="2" type="ORF">RCA23_c00300</name>
</gene>
<accession>A0AAN0RG85</accession>